<dbReference type="EMBL" id="JAOQIO010000022">
    <property type="protein sequence ID" value="MCU6792311.1"/>
    <property type="molecule type" value="Genomic_DNA"/>
</dbReference>
<proteinExistence type="predicted"/>
<comment type="caution">
    <text evidence="1">The sequence shown here is derived from an EMBL/GenBank/DDBJ whole genome shotgun (WGS) entry which is preliminary data.</text>
</comment>
<evidence type="ECO:0000313" key="2">
    <source>
        <dbReference type="Proteomes" id="UP001652445"/>
    </source>
</evidence>
<name>A0ABT2UE81_9BACL</name>
<sequence>MPTKPQMSSDAMMARVLYCFIIDSTFLSRKISNLKAILFAH</sequence>
<reference evidence="1 2" key="1">
    <citation type="submission" date="2022-09" db="EMBL/GenBank/DDBJ databases">
        <authorList>
            <person name="Han X.L."/>
            <person name="Wang Q."/>
            <person name="Lu T."/>
        </authorList>
    </citation>
    <scope>NUCLEOTIDE SEQUENCE [LARGE SCALE GENOMIC DNA]</scope>
    <source>
        <strain evidence="1 2">WQ 127069</strain>
    </source>
</reference>
<evidence type="ECO:0008006" key="3">
    <source>
        <dbReference type="Google" id="ProtNLM"/>
    </source>
</evidence>
<dbReference type="Proteomes" id="UP001652445">
    <property type="component" value="Unassembled WGS sequence"/>
</dbReference>
<gene>
    <name evidence="1" type="ORF">OB236_09235</name>
</gene>
<protein>
    <recommendedName>
        <fullName evidence="3">Transposase</fullName>
    </recommendedName>
</protein>
<keyword evidence="2" id="KW-1185">Reference proteome</keyword>
<evidence type="ECO:0000313" key="1">
    <source>
        <dbReference type="EMBL" id="MCU6792311.1"/>
    </source>
</evidence>
<organism evidence="1 2">
    <name type="scientific">Paenibacillus baimaensis</name>
    <dbReference type="NCBI Taxonomy" id="2982185"/>
    <lineage>
        <taxon>Bacteria</taxon>
        <taxon>Bacillati</taxon>
        <taxon>Bacillota</taxon>
        <taxon>Bacilli</taxon>
        <taxon>Bacillales</taxon>
        <taxon>Paenibacillaceae</taxon>
        <taxon>Paenibacillus</taxon>
    </lineage>
</organism>
<accession>A0ABT2UE81</accession>